<evidence type="ECO:0000313" key="1">
    <source>
        <dbReference type="EMBL" id="CAF0811589.1"/>
    </source>
</evidence>
<protein>
    <submittedName>
        <fullName evidence="1">Uncharacterized protein</fullName>
    </submittedName>
</protein>
<reference evidence="1" key="1">
    <citation type="submission" date="2021-02" db="EMBL/GenBank/DDBJ databases">
        <authorList>
            <person name="Nowell W R."/>
        </authorList>
    </citation>
    <scope>NUCLEOTIDE SEQUENCE</scope>
</reference>
<proteinExistence type="predicted"/>
<dbReference type="Proteomes" id="UP000663852">
    <property type="component" value="Unassembled WGS sequence"/>
</dbReference>
<organism evidence="1 2">
    <name type="scientific">Adineta ricciae</name>
    <name type="common">Rotifer</name>
    <dbReference type="NCBI Taxonomy" id="249248"/>
    <lineage>
        <taxon>Eukaryota</taxon>
        <taxon>Metazoa</taxon>
        <taxon>Spiralia</taxon>
        <taxon>Gnathifera</taxon>
        <taxon>Rotifera</taxon>
        <taxon>Eurotatoria</taxon>
        <taxon>Bdelloidea</taxon>
        <taxon>Adinetida</taxon>
        <taxon>Adinetidae</taxon>
        <taxon>Adineta</taxon>
    </lineage>
</organism>
<evidence type="ECO:0000313" key="2">
    <source>
        <dbReference type="Proteomes" id="UP000663852"/>
    </source>
</evidence>
<comment type="caution">
    <text evidence="1">The sequence shown here is derived from an EMBL/GenBank/DDBJ whole genome shotgun (WGS) entry which is preliminary data.</text>
</comment>
<sequence length="167" mass="19226">MVNDRCVLHDDTLNKRDVFIELSTDSRSDKLIDTNQFRPSDLNVKSLPLPSNIIHPSDSIAKKDNSVQLYKTVFVARCPFVVKDEYTCDEGDEFELISQTSTDAYHVRHLRTNTKCTIDQKHLLLDRETPLRLGSDDRGVIQRCLLQHNKPAFLKYPVKRMPKIGIT</sequence>
<name>A0A813TES1_ADIRI</name>
<dbReference type="EMBL" id="CAJNOJ010000015">
    <property type="protein sequence ID" value="CAF0811589.1"/>
    <property type="molecule type" value="Genomic_DNA"/>
</dbReference>
<accession>A0A813TES1</accession>
<gene>
    <name evidence="1" type="ORF">EDS130_LOCUS5379</name>
</gene>
<dbReference type="AlphaFoldDB" id="A0A813TES1"/>